<proteinExistence type="inferred from homology"/>
<keyword evidence="9 10" id="KW-0472">Membrane</keyword>
<evidence type="ECO:0000256" key="6">
    <source>
        <dbReference type="ARBA" id="ARBA00022982"/>
    </source>
</evidence>
<evidence type="ECO:0000259" key="13">
    <source>
        <dbReference type="PROSITE" id="PS51656"/>
    </source>
</evidence>
<dbReference type="PROSITE" id="PS51379">
    <property type="entry name" value="4FE4S_FER_2"/>
    <property type="match status" value="4"/>
</dbReference>
<keyword evidence="6 10" id="KW-0249">Electron transport</keyword>
<evidence type="ECO:0000256" key="2">
    <source>
        <dbReference type="ARBA" id="ARBA00022485"/>
    </source>
</evidence>
<feature type="domain" description="4Fe-4S" evidence="13">
    <location>
        <begin position="34"/>
        <end position="93"/>
    </location>
</feature>
<dbReference type="NCBIfam" id="TIGR01944">
    <property type="entry name" value="rnfB"/>
    <property type="match status" value="1"/>
</dbReference>
<keyword evidence="7 10" id="KW-0408">Iron</keyword>
<feature type="domain" description="4Fe-4S ferredoxin-type" evidence="12">
    <location>
        <begin position="164"/>
        <end position="193"/>
    </location>
</feature>
<comment type="caution">
    <text evidence="14">The sequence shown here is derived from an EMBL/GenBank/DDBJ whole genome shotgun (WGS) entry which is preliminary data.</text>
</comment>
<dbReference type="Pfam" id="PF00037">
    <property type="entry name" value="Fer4"/>
    <property type="match status" value="1"/>
</dbReference>
<keyword evidence="11" id="KW-1133">Transmembrane helix</keyword>
<feature type="domain" description="4Fe-4S ferredoxin-type" evidence="12">
    <location>
        <begin position="128"/>
        <end position="163"/>
    </location>
</feature>
<sequence>MNIEGILYPVASLGGLGLVFGAGLAYASQKFKVDVDPKVTTIRELLPGANCGGCGVPGCDSFAKLVSSGEAAVDGCPVGGPELAQKLAEVMGVEVTGSARQVAKVICNGGSEACKEKFIYNGITDCVAANLVSGGSKSCRFGCLGLETCKNICPFGAIEMTEDHLARIIPEKCTGCLKCVEACPKNVIVMIPFQQEVVITCNSNDSGKLVRQKCSVGCIGCQICVKACPEGAIDFESNLAFINYEKCTNCYICVDKCPTKAIEGKVKRTTEETAVS</sequence>
<dbReference type="InterPro" id="IPR050395">
    <property type="entry name" value="4Fe4S_Ferredoxin_RnfB"/>
</dbReference>
<keyword evidence="3 10" id="KW-0479">Metal-binding</keyword>
<dbReference type="HAMAP" id="MF_00463">
    <property type="entry name" value="RsxB_RnfB"/>
    <property type="match status" value="1"/>
</dbReference>
<keyword evidence="4 10" id="KW-0677">Repeat</keyword>
<feature type="binding site" evidence="10">
    <location>
        <position position="183"/>
    </location>
    <ligand>
        <name>[4Fe-4S] cluster</name>
        <dbReference type="ChEBI" id="CHEBI:49883"/>
        <label>2</label>
    </ligand>
</feature>
<keyword evidence="2 10" id="KW-0004">4Fe-4S</keyword>
<dbReference type="Gene3D" id="1.10.15.40">
    <property type="entry name" value="Electron transport complex subunit B, putative Fe-S cluster"/>
    <property type="match status" value="1"/>
</dbReference>
<dbReference type="RefSeq" id="WP_343187349.1">
    <property type="nucleotide sequence ID" value="NZ_JBCITM010000027.1"/>
</dbReference>
<dbReference type="Gene3D" id="3.30.70.20">
    <property type="match status" value="2"/>
</dbReference>
<dbReference type="PROSITE" id="PS00198">
    <property type="entry name" value="4FE4S_FER_1"/>
    <property type="match status" value="2"/>
</dbReference>
<evidence type="ECO:0000313" key="14">
    <source>
        <dbReference type="EMBL" id="MEN1762069.1"/>
    </source>
</evidence>
<evidence type="ECO:0000256" key="8">
    <source>
        <dbReference type="ARBA" id="ARBA00023014"/>
    </source>
</evidence>
<feature type="region of interest" description="Hydrophobic" evidence="10">
    <location>
        <begin position="1"/>
        <end position="28"/>
    </location>
</feature>
<feature type="binding site" evidence="10">
    <location>
        <position position="176"/>
    </location>
    <ligand>
        <name>[4Fe-4S] cluster</name>
        <dbReference type="ChEBI" id="CHEBI:49883"/>
        <label>3</label>
    </ligand>
</feature>
<dbReference type="InterPro" id="IPR017900">
    <property type="entry name" value="4Fe4S_Fe_S_CS"/>
</dbReference>
<dbReference type="PANTHER" id="PTHR43560:SF1">
    <property type="entry name" value="ION-TRANSLOCATING OXIDOREDUCTASE COMPLEX SUBUNIT B"/>
    <property type="match status" value="1"/>
</dbReference>
<dbReference type="PANTHER" id="PTHR43560">
    <property type="entry name" value="ION-TRANSLOCATING OXIDOREDUCTASE COMPLEX SUBUNIT B"/>
    <property type="match status" value="1"/>
</dbReference>
<dbReference type="SUPFAM" id="SSF54862">
    <property type="entry name" value="4Fe-4S ferredoxins"/>
    <property type="match status" value="1"/>
</dbReference>
<gene>
    <name evidence="10" type="primary">rnfB</name>
    <name evidence="14" type="ORF">AAIG11_16390</name>
</gene>
<dbReference type="Proteomes" id="UP001407405">
    <property type="component" value="Unassembled WGS sequence"/>
</dbReference>
<comment type="subunit">
    <text evidence="10">The complex is composed of six subunits: RnfA, RnfB, RnfC, RnfD, RnfE and RnfG.</text>
</comment>
<dbReference type="Pfam" id="PF12838">
    <property type="entry name" value="Fer4_7"/>
    <property type="match status" value="1"/>
</dbReference>
<evidence type="ECO:0000256" key="9">
    <source>
        <dbReference type="ARBA" id="ARBA00023136"/>
    </source>
</evidence>
<feature type="binding site" evidence="10">
    <location>
        <position position="76"/>
    </location>
    <ligand>
        <name>[4Fe-4S] cluster</name>
        <dbReference type="ChEBI" id="CHEBI:49883"/>
        <label>1</label>
    </ligand>
</feature>
<evidence type="ECO:0000256" key="1">
    <source>
        <dbReference type="ARBA" id="ARBA00022448"/>
    </source>
</evidence>
<feature type="binding site" evidence="10">
    <location>
        <position position="59"/>
    </location>
    <ligand>
        <name>[4Fe-4S] cluster</name>
        <dbReference type="ChEBI" id="CHEBI:49883"/>
        <label>1</label>
    </ligand>
</feature>
<keyword evidence="1 10" id="KW-0813">Transport</keyword>
<feature type="binding site" evidence="10">
    <location>
        <position position="51"/>
    </location>
    <ligand>
        <name>[4Fe-4S] cluster</name>
        <dbReference type="ChEBI" id="CHEBI:49883"/>
        <label>1</label>
    </ligand>
</feature>
<dbReference type="InterPro" id="IPR010207">
    <property type="entry name" value="Elect_transpt_cplx_RnfB/RsxB"/>
</dbReference>
<evidence type="ECO:0000256" key="3">
    <source>
        <dbReference type="ARBA" id="ARBA00022723"/>
    </source>
</evidence>
<feature type="binding site" evidence="10">
    <location>
        <position position="149"/>
    </location>
    <ligand>
        <name>[4Fe-4S] cluster</name>
        <dbReference type="ChEBI" id="CHEBI:49883"/>
        <label>2</label>
    </ligand>
</feature>
<comment type="function">
    <text evidence="10">Part of a membrane-bound complex that couples electron transfer with translocation of ions across the membrane.</text>
</comment>
<keyword evidence="11" id="KW-0812">Transmembrane</keyword>
<evidence type="ECO:0000256" key="11">
    <source>
        <dbReference type="SAM" id="Phobius"/>
    </source>
</evidence>
<dbReference type="InterPro" id="IPR007202">
    <property type="entry name" value="4Fe-4S_dom"/>
</dbReference>
<dbReference type="Pfam" id="PF04060">
    <property type="entry name" value="FeS"/>
    <property type="match status" value="1"/>
</dbReference>
<evidence type="ECO:0000256" key="7">
    <source>
        <dbReference type="ARBA" id="ARBA00023004"/>
    </source>
</evidence>
<feature type="domain" description="4Fe-4S ferredoxin-type" evidence="12">
    <location>
        <begin position="240"/>
        <end position="267"/>
    </location>
</feature>
<evidence type="ECO:0000259" key="12">
    <source>
        <dbReference type="PROSITE" id="PS51379"/>
    </source>
</evidence>
<feature type="binding site" evidence="10">
    <location>
        <position position="179"/>
    </location>
    <ligand>
        <name>[4Fe-4S] cluster</name>
        <dbReference type="ChEBI" id="CHEBI:49883"/>
        <label>3</label>
    </ligand>
</feature>
<keyword evidence="10" id="KW-1003">Cell membrane</keyword>
<dbReference type="EC" id="7.-.-.-" evidence="10"/>
<dbReference type="EMBL" id="JBCITM010000027">
    <property type="protein sequence ID" value="MEN1762069.1"/>
    <property type="molecule type" value="Genomic_DNA"/>
</dbReference>
<name>A0ABU9VY30_9CLOT</name>
<organism evidence="14 15">
    <name type="scientific">Anoxynatronum sibiricum</name>
    <dbReference type="NCBI Taxonomy" id="210623"/>
    <lineage>
        <taxon>Bacteria</taxon>
        <taxon>Bacillati</taxon>
        <taxon>Bacillota</taxon>
        <taxon>Clostridia</taxon>
        <taxon>Eubacteriales</taxon>
        <taxon>Clostridiaceae</taxon>
        <taxon>Anoxynatronum</taxon>
    </lineage>
</organism>
<comment type="caution">
    <text evidence="10">Lacks conserved residue(s) required for the propagation of feature annotation.</text>
</comment>
<reference evidence="14 15" key="1">
    <citation type="submission" date="2024-04" db="EMBL/GenBank/DDBJ databases">
        <title>Genome sequencing and metabolic network reconstruction of aminoacids and betaine degradation by Anoxynatronum sibiricum.</title>
        <authorList>
            <person name="Detkova E.N."/>
            <person name="Boltjanskaja Y.V."/>
            <person name="Mardanov A.V."/>
            <person name="Kevbrin V."/>
        </authorList>
    </citation>
    <scope>NUCLEOTIDE SEQUENCE [LARGE SCALE GENOMIC DNA]</scope>
    <source>
        <strain evidence="14 15">Z-7981</strain>
    </source>
</reference>
<comment type="cofactor">
    <cofactor evidence="10">
        <name>[4Fe-4S] cluster</name>
        <dbReference type="ChEBI" id="CHEBI:49883"/>
    </cofactor>
    <text evidence="10">Binds 3 [4Fe-4S] clusters.</text>
</comment>
<dbReference type="PROSITE" id="PS51656">
    <property type="entry name" value="4FE4S"/>
    <property type="match status" value="1"/>
</dbReference>
<dbReference type="InterPro" id="IPR017896">
    <property type="entry name" value="4Fe4S_Fe-S-bd"/>
</dbReference>
<keyword evidence="8 10" id="KW-0411">Iron-sulfur</keyword>
<feature type="binding site" evidence="10">
    <location>
        <position position="54"/>
    </location>
    <ligand>
        <name>[4Fe-4S] cluster</name>
        <dbReference type="ChEBI" id="CHEBI:49883"/>
        <label>1</label>
    </ligand>
</feature>
<evidence type="ECO:0000313" key="15">
    <source>
        <dbReference type="Proteomes" id="UP001407405"/>
    </source>
</evidence>
<feature type="binding site" evidence="10">
    <location>
        <position position="173"/>
    </location>
    <ligand>
        <name>[4Fe-4S] cluster</name>
        <dbReference type="ChEBI" id="CHEBI:49883"/>
        <label>3</label>
    </ligand>
</feature>
<evidence type="ECO:0000256" key="5">
    <source>
        <dbReference type="ARBA" id="ARBA00022967"/>
    </source>
</evidence>
<keyword evidence="15" id="KW-1185">Reference proteome</keyword>
<dbReference type="CDD" id="cd10549">
    <property type="entry name" value="MtMvhB_like"/>
    <property type="match status" value="1"/>
</dbReference>
<feature type="binding site" evidence="10">
    <location>
        <position position="139"/>
    </location>
    <ligand>
        <name>[4Fe-4S] cluster</name>
        <dbReference type="ChEBI" id="CHEBI:49883"/>
        <label>2</label>
    </ligand>
</feature>
<evidence type="ECO:0000256" key="10">
    <source>
        <dbReference type="HAMAP-Rule" id="MF_00463"/>
    </source>
</evidence>
<comment type="similarity">
    <text evidence="10">Belongs to the 4Fe4S bacterial-type ferredoxin family. RnfB subfamily.</text>
</comment>
<accession>A0ABU9VY30</accession>
<feature type="binding site" evidence="10">
    <location>
        <position position="143"/>
    </location>
    <ligand>
        <name>[4Fe-4S] cluster</name>
        <dbReference type="ChEBI" id="CHEBI:49883"/>
        <label>2</label>
    </ligand>
</feature>
<evidence type="ECO:0000256" key="4">
    <source>
        <dbReference type="ARBA" id="ARBA00022737"/>
    </source>
</evidence>
<keyword evidence="5 10" id="KW-1278">Translocase</keyword>
<feature type="domain" description="4Fe-4S ferredoxin-type" evidence="12">
    <location>
        <begin position="207"/>
        <end position="238"/>
    </location>
</feature>
<protein>
    <recommendedName>
        <fullName evidence="10">Ion-translocating oxidoreductase complex subunit B</fullName>
        <ecNumber evidence="10">7.-.-.-</ecNumber>
    </recommendedName>
    <alternativeName>
        <fullName evidence="10">Rnf electron transport complex subunit B</fullName>
    </alternativeName>
</protein>
<feature type="transmembrane region" description="Helical" evidence="11">
    <location>
        <begin position="6"/>
        <end position="27"/>
    </location>
</feature>
<feature type="binding site" evidence="10">
    <location>
        <position position="153"/>
    </location>
    <ligand>
        <name>[4Fe-4S] cluster</name>
        <dbReference type="ChEBI" id="CHEBI:49883"/>
        <label>3</label>
    </ligand>
</feature>
<comment type="subcellular location">
    <subcellularLocation>
        <location evidence="10">Cell membrane</location>
    </subcellularLocation>
</comment>